<evidence type="ECO:0000256" key="6">
    <source>
        <dbReference type="ARBA" id="ARBA00022833"/>
    </source>
</evidence>
<dbReference type="SMART" id="SM00714">
    <property type="entry name" value="LITAF"/>
    <property type="match status" value="1"/>
</dbReference>
<gene>
    <name evidence="12" type="primary">LOC100370173</name>
</gene>
<evidence type="ECO:0000313" key="12">
    <source>
        <dbReference type="RefSeq" id="XP_002739648.1"/>
    </source>
</evidence>
<evidence type="ECO:0000259" key="10">
    <source>
        <dbReference type="PROSITE" id="PS51837"/>
    </source>
</evidence>
<keyword evidence="11" id="KW-1185">Reference proteome</keyword>
<dbReference type="Proteomes" id="UP000694865">
    <property type="component" value="Unplaced"/>
</dbReference>
<keyword evidence="7 9" id="KW-0472">Membrane</keyword>
<name>A0ABM0GXN8_SACKO</name>
<sequence>METTGNEPNQTVPVTMTSPPEYSPSGQVDSSYSQKDGAHYPPPQPMQPMIIYQQPPTEVYSATTAMIPESQNLIFRDTPLATHCHVCQTNVITKIKHDEGLLTWLIAGTLCLFGCWCGCCLIPFCIDECKNVVHSCPNCNHVVGIYKRL</sequence>
<keyword evidence="9" id="KW-0812">Transmembrane</keyword>
<keyword evidence="5" id="KW-0479">Metal-binding</keyword>
<reference evidence="12" key="1">
    <citation type="submission" date="2025-08" db="UniProtKB">
        <authorList>
            <consortium name="RefSeq"/>
        </authorList>
    </citation>
    <scope>IDENTIFICATION</scope>
    <source>
        <tissue evidence="12">Testes</tissue>
    </source>
</reference>
<evidence type="ECO:0000256" key="1">
    <source>
        <dbReference type="ARBA" id="ARBA00004414"/>
    </source>
</evidence>
<dbReference type="PANTHER" id="PTHR23292">
    <property type="entry name" value="LIPOPOLYSACCHARIDE-INDUCED TUMOR NECROSIS FACTOR-ALPHA FACTOR"/>
    <property type="match status" value="1"/>
</dbReference>
<evidence type="ECO:0000256" key="9">
    <source>
        <dbReference type="SAM" id="Phobius"/>
    </source>
</evidence>
<evidence type="ECO:0000256" key="2">
    <source>
        <dbReference type="ARBA" id="ARBA00004481"/>
    </source>
</evidence>
<dbReference type="InterPro" id="IPR037519">
    <property type="entry name" value="LITAF_fam"/>
</dbReference>
<dbReference type="GeneID" id="100370173"/>
<evidence type="ECO:0000256" key="7">
    <source>
        <dbReference type="ARBA" id="ARBA00023136"/>
    </source>
</evidence>
<evidence type="ECO:0000313" key="11">
    <source>
        <dbReference type="Proteomes" id="UP000694865"/>
    </source>
</evidence>
<keyword evidence="6" id="KW-0862">Zinc</keyword>
<accession>A0ABM0GXN8</accession>
<dbReference type="Pfam" id="PF10601">
    <property type="entry name" value="zf-LITAF-like"/>
    <property type="match status" value="1"/>
</dbReference>
<feature type="transmembrane region" description="Helical" evidence="9">
    <location>
        <begin position="101"/>
        <end position="124"/>
    </location>
</feature>
<dbReference type="PROSITE" id="PS51837">
    <property type="entry name" value="LITAF"/>
    <property type="match status" value="1"/>
</dbReference>
<keyword evidence="9" id="KW-1133">Transmembrane helix</keyword>
<comment type="subcellular location">
    <subcellularLocation>
        <location evidence="2">Endosome membrane</location>
        <topology evidence="2">Peripheral membrane protein</topology>
    </subcellularLocation>
    <subcellularLocation>
        <location evidence="1">Late endosome membrane</location>
    </subcellularLocation>
    <subcellularLocation>
        <location evidence="3">Lysosome membrane</location>
        <topology evidence="3">Peripheral membrane protein</topology>
        <orientation evidence="3">Cytoplasmic side</orientation>
    </subcellularLocation>
</comment>
<proteinExistence type="inferred from homology"/>
<dbReference type="PANTHER" id="PTHR23292:SF6">
    <property type="entry name" value="FI16602P1-RELATED"/>
    <property type="match status" value="1"/>
</dbReference>
<protein>
    <submittedName>
        <fullName evidence="12">Lipopolysaccharide-induced tumor necrosis factor-alpha factor homolog</fullName>
    </submittedName>
</protein>
<feature type="compositionally biased region" description="Polar residues" evidence="8">
    <location>
        <begin position="1"/>
        <end position="34"/>
    </location>
</feature>
<dbReference type="InterPro" id="IPR006629">
    <property type="entry name" value="LITAF"/>
</dbReference>
<organism evidence="11 12">
    <name type="scientific">Saccoglossus kowalevskii</name>
    <name type="common">Acorn worm</name>
    <dbReference type="NCBI Taxonomy" id="10224"/>
    <lineage>
        <taxon>Eukaryota</taxon>
        <taxon>Metazoa</taxon>
        <taxon>Hemichordata</taxon>
        <taxon>Enteropneusta</taxon>
        <taxon>Harrimaniidae</taxon>
        <taxon>Saccoglossus</taxon>
    </lineage>
</organism>
<evidence type="ECO:0000256" key="5">
    <source>
        <dbReference type="ARBA" id="ARBA00022723"/>
    </source>
</evidence>
<evidence type="ECO:0000256" key="3">
    <source>
        <dbReference type="ARBA" id="ARBA00004630"/>
    </source>
</evidence>
<dbReference type="RefSeq" id="XP_002739648.1">
    <property type="nucleotide sequence ID" value="XM_002739602.2"/>
</dbReference>
<feature type="domain" description="LITAF" evidence="10">
    <location>
        <begin position="61"/>
        <end position="148"/>
    </location>
</feature>
<feature type="region of interest" description="Disordered" evidence="8">
    <location>
        <begin position="1"/>
        <end position="47"/>
    </location>
</feature>
<evidence type="ECO:0000256" key="4">
    <source>
        <dbReference type="ARBA" id="ARBA00005975"/>
    </source>
</evidence>
<evidence type="ECO:0000256" key="8">
    <source>
        <dbReference type="SAM" id="MobiDB-lite"/>
    </source>
</evidence>
<comment type="similarity">
    <text evidence="4">Belongs to the CDIP1/LITAF family.</text>
</comment>